<proteinExistence type="predicted"/>
<reference evidence="1 2" key="1">
    <citation type="submission" date="2021-03" db="EMBL/GenBank/DDBJ databases">
        <title>Sequencing the genomes of 1000 actinobacteria strains.</title>
        <authorList>
            <person name="Klenk H.-P."/>
        </authorList>
    </citation>
    <scope>NUCLEOTIDE SEQUENCE [LARGE SCALE GENOMIC DNA]</scope>
    <source>
        <strain evidence="1 2">DSM 46670</strain>
    </source>
</reference>
<comment type="caution">
    <text evidence="1">The sequence shown here is derived from an EMBL/GenBank/DDBJ whole genome shotgun (WGS) entry which is preliminary data.</text>
</comment>
<dbReference type="RefSeq" id="WP_209646433.1">
    <property type="nucleotide sequence ID" value="NZ_JAGINW010000001.1"/>
</dbReference>
<dbReference type="Pfam" id="PF01135">
    <property type="entry name" value="PCMT"/>
    <property type="match status" value="1"/>
</dbReference>
<name>A0ABS4TZ75_9PSEU</name>
<dbReference type="EMBL" id="JAGINW010000001">
    <property type="protein sequence ID" value="MBP2329716.1"/>
    <property type="molecule type" value="Genomic_DNA"/>
</dbReference>
<evidence type="ECO:0000313" key="1">
    <source>
        <dbReference type="EMBL" id="MBP2329716.1"/>
    </source>
</evidence>
<dbReference type="Gene3D" id="3.40.50.150">
    <property type="entry name" value="Vaccinia Virus protein VP39"/>
    <property type="match status" value="1"/>
</dbReference>
<dbReference type="InterPro" id="IPR029063">
    <property type="entry name" value="SAM-dependent_MTases_sf"/>
</dbReference>
<keyword evidence="2" id="KW-1185">Reference proteome</keyword>
<sequence length="333" mass="36476">MGAEHRSITTPLRPVYAGFFPRFNPEELVCRVSRLPVHLATQLNPFNLTTYGQLYGWGWFDWYVRQSASVRRILLAEVLETVGVKPRFLEVFRRIDRHAFFSAQFRTLAYLNWSIPVGAGTCVSSPGIIALMCANLPDEIGGLGSEVGLGTGYHAQILLGIYPELSIVGYESSAFAVKIARQAVAASGCARLTIVNQSFMESVRFDHALAFAYHTAASALTPLGNIVNVLREGAMYVAPRALTVEEFSASPQDGWLHEQFPSYSDYLGSGTSVASVLATYQVKQGRLESVDALYGVAFVGWRDRVVDGSSPMSNQGLARLMKAYTARERSGGD</sequence>
<gene>
    <name evidence="1" type="ORF">JOF56_010101</name>
</gene>
<evidence type="ECO:0000313" key="2">
    <source>
        <dbReference type="Proteomes" id="UP001519332"/>
    </source>
</evidence>
<organism evidence="1 2">
    <name type="scientific">Kibdelosporangium banguiense</name>
    <dbReference type="NCBI Taxonomy" id="1365924"/>
    <lineage>
        <taxon>Bacteria</taxon>
        <taxon>Bacillati</taxon>
        <taxon>Actinomycetota</taxon>
        <taxon>Actinomycetes</taxon>
        <taxon>Pseudonocardiales</taxon>
        <taxon>Pseudonocardiaceae</taxon>
        <taxon>Kibdelosporangium</taxon>
    </lineage>
</organism>
<dbReference type="SUPFAM" id="SSF53335">
    <property type="entry name" value="S-adenosyl-L-methionine-dependent methyltransferases"/>
    <property type="match status" value="1"/>
</dbReference>
<dbReference type="Proteomes" id="UP001519332">
    <property type="component" value="Unassembled WGS sequence"/>
</dbReference>
<protein>
    <submittedName>
        <fullName evidence="1">Protein-L-isoaspartate O-methyltransferase</fullName>
    </submittedName>
</protein>
<accession>A0ABS4TZ75</accession>